<accession>A0AAV1NLS6</accession>
<reference evidence="2 3" key="1">
    <citation type="submission" date="2024-01" db="EMBL/GenBank/DDBJ databases">
        <authorList>
            <person name="Alioto T."/>
            <person name="Alioto T."/>
            <person name="Gomez Garrido J."/>
        </authorList>
    </citation>
    <scope>NUCLEOTIDE SEQUENCE [LARGE SCALE GENOMIC DNA]</scope>
</reference>
<dbReference type="EMBL" id="CAWUFR010000043">
    <property type="protein sequence ID" value="CAK6960155.1"/>
    <property type="molecule type" value="Genomic_DNA"/>
</dbReference>
<protein>
    <submittedName>
        <fullName evidence="2">Protein FAM180A-like</fullName>
    </submittedName>
</protein>
<proteinExistence type="predicted"/>
<dbReference type="Pfam" id="PF15173">
    <property type="entry name" value="FAM180"/>
    <property type="match status" value="1"/>
</dbReference>
<evidence type="ECO:0000256" key="1">
    <source>
        <dbReference type="SAM" id="SignalP"/>
    </source>
</evidence>
<feature type="signal peptide" evidence="1">
    <location>
        <begin position="1"/>
        <end position="21"/>
    </location>
</feature>
<feature type="chain" id="PRO_5043796734" evidence="1">
    <location>
        <begin position="22"/>
        <end position="168"/>
    </location>
</feature>
<evidence type="ECO:0000313" key="2">
    <source>
        <dbReference type="EMBL" id="CAK6960155.1"/>
    </source>
</evidence>
<gene>
    <name evidence="2" type="ORF">FSCOSCO3_A021527</name>
</gene>
<name>A0AAV1NLS6_SCOSC</name>
<evidence type="ECO:0000313" key="3">
    <source>
        <dbReference type="Proteomes" id="UP001314229"/>
    </source>
</evidence>
<dbReference type="Proteomes" id="UP001314229">
    <property type="component" value="Unassembled WGS sequence"/>
</dbReference>
<comment type="caution">
    <text evidence="2">The sequence shown here is derived from an EMBL/GenBank/DDBJ whole genome shotgun (WGS) entry which is preliminary data.</text>
</comment>
<keyword evidence="1" id="KW-0732">Signal</keyword>
<dbReference type="AlphaFoldDB" id="A0AAV1NLS6"/>
<sequence length="168" mass="19090">MMLSWRMLLIGLFYCCIKTGATQYQSKALFPAASRIQRGVATMVNPTFHNSFDDVHLLFEILLAGIHFEASGEFSVRDAELASLRKTQNLEVICEDIIPRKLTDIFTLISDLSNHGHMHQDDFERTLLTLVYTAQQVVNSSTEQQRDVWAESFVSLYKAIKQDLTGTN</sequence>
<dbReference type="PANTHER" id="PTHR34034">
    <property type="entry name" value="PROTEIN FAM180A-RELATED"/>
    <property type="match status" value="1"/>
</dbReference>
<organism evidence="2 3">
    <name type="scientific">Scomber scombrus</name>
    <name type="common">Atlantic mackerel</name>
    <name type="synonym">Scomber vernalis</name>
    <dbReference type="NCBI Taxonomy" id="13677"/>
    <lineage>
        <taxon>Eukaryota</taxon>
        <taxon>Metazoa</taxon>
        <taxon>Chordata</taxon>
        <taxon>Craniata</taxon>
        <taxon>Vertebrata</taxon>
        <taxon>Euteleostomi</taxon>
        <taxon>Actinopterygii</taxon>
        <taxon>Neopterygii</taxon>
        <taxon>Teleostei</taxon>
        <taxon>Neoteleostei</taxon>
        <taxon>Acanthomorphata</taxon>
        <taxon>Pelagiaria</taxon>
        <taxon>Scombriformes</taxon>
        <taxon>Scombridae</taxon>
        <taxon>Scomber</taxon>
    </lineage>
</organism>
<keyword evidence="3" id="KW-1185">Reference proteome</keyword>
<dbReference type="InterPro" id="IPR029170">
    <property type="entry name" value="FAM180"/>
</dbReference>
<dbReference type="PANTHER" id="PTHR34034:SF2">
    <property type="entry name" value="PROTEIN FAM180A"/>
    <property type="match status" value="1"/>
</dbReference>